<dbReference type="InterPro" id="IPR043502">
    <property type="entry name" value="DNA/RNA_pol_sf"/>
</dbReference>
<dbReference type="InterPro" id="IPR000477">
    <property type="entry name" value="RT_dom"/>
</dbReference>
<proteinExistence type="predicted"/>
<dbReference type="PANTHER" id="PTHR48462">
    <property type="entry name" value="PROTEIN, PUTATIVE-RELATED"/>
    <property type="match status" value="1"/>
</dbReference>
<sequence length="413" mass="45315">MVERDVFLKRVLERVPSLFPFLHQCYARPSNLFFGTIPVESQVGAQQGDPLGPLIFSLAIHDVVSSLRSPLNLWYLDDGTVGGDADEVLSDIESLVQGLAALGLRINPRKSEVFACAGQLSPATQERLDVLVPGAKLLDRTTFMLLGAPIFPEGVPALVLSKMRTLAETKSHLCQLSAHVALSILRGCLSIPRLTYSLRTAPVWLHREESKQYDEVLKDLLEAIVNISMSNEQWSQAALPVRYGGLGLRRLEDTQLPAFLASSCGVLRLVTRILHVNGDEFSIPHAAEALELWQSVCPESAVPVQPERQRAWDEEQCRLQLNMLMLRNAGAELARLRAVSQPESGLWLHALPSPQLGTLLDNDSLRVAVALRLGCTVVEPHVCVCGARVDQSGRHGLHCVRSAGQVLTAPCYQ</sequence>
<dbReference type="Pfam" id="PF00078">
    <property type="entry name" value="RVT_1"/>
    <property type="match status" value="1"/>
</dbReference>
<organism evidence="2 3">
    <name type="scientific">Plutella xylostella</name>
    <name type="common">Diamondback moth</name>
    <name type="synonym">Plutella maculipennis</name>
    <dbReference type="NCBI Taxonomy" id="51655"/>
    <lineage>
        <taxon>Eukaryota</taxon>
        <taxon>Metazoa</taxon>
        <taxon>Ecdysozoa</taxon>
        <taxon>Arthropoda</taxon>
        <taxon>Hexapoda</taxon>
        <taxon>Insecta</taxon>
        <taxon>Pterygota</taxon>
        <taxon>Neoptera</taxon>
        <taxon>Endopterygota</taxon>
        <taxon>Lepidoptera</taxon>
        <taxon>Glossata</taxon>
        <taxon>Ditrysia</taxon>
        <taxon>Yponomeutoidea</taxon>
        <taxon>Plutellidae</taxon>
        <taxon>Plutella</taxon>
    </lineage>
</organism>
<evidence type="ECO:0000259" key="1">
    <source>
        <dbReference type="PROSITE" id="PS50878"/>
    </source>
</evidence>
<name>A0ABQ7Q9Q1_PLUXY</name>
<dbReference type="EMBL" id="JAHIBW010000020">
    <property type="protein sequence ID" value="KAG7300668.1"/>
    <property type="molecule type" value="Genomic_DNA"/>
</dbReference>
<gene>
    <name evidence="2" type="ORF">JYU34_014990</name>
</gene>
<dbReference type="PROSITE" id="PS50878">
    <property type="entry name" value="RT_POL"/>
    <property type="match status" value="1"/>
</dbReference>
<dbReference type="SUPFAM" id="SSF56672">
    <property type="entry name" value="DNA/RNA polymerases"/>
    <property type="match status" value="1"/>
</dbReference>
<evidence type="ECO:0000313" key="3">
    <source>
        <dbReference type="Proteomes" id="UP000823941"/>
    </source>
</evidence>
<reference evidence="2 3" key="1">
    <citation type="submission" date="2021-06" db="EMBL/GenBank/DDBJ databases">
        <title>A haploid diamondback moth (Plutella xylostella L.) genome assembly resolves 31 chromosomes and identifies a diamide resistance mutation.</title>
        <authorList>
            <person name="Ward C.M."/>
            <person name="Perry K.D."/>
            <person name="Baker G."/>
            <person name="Powis K."/>
            <person name="Heckel D.G."/>
            <person name="Baxter S.W."/>
        </authorList>
    </citation>
    <scope>NUCLEOTIDE SEQUENCE [LARGE SCALE GENOMIC DNA]</scope>
    <source>
        <strain evidence="2 3">LV</strain>
        <tissue evidence="2">Single pupa</tissue>
    </source>
</reference>
<keyword evidence="3" id="KW-1185">Reference proteome</keyword>
<protein>
    <recommendedName>
        <fullName evidence="1">Reverse transcriptase domain-containing protein</fullName>
    </recommendedName>
</protein>
<comment type="caution">
    <text evidence="2">The sequence shown here is derived from an EMBL/GenBank/DDBJ whole genome shotgun (WGS) entry which is preliminary data.</text>
</comment>
<evidence type="ECO:0000313" key="2">
    <source>
        <dbReference type="EMBL" id="KAG7300668.1"/>
    </source>
</evidence>
<dbReference type="Proteomes" id="UP000823941">
    <property type="component" value="Chromosome 20"/>
</dbReference>
<accession>A0ABQ7Q9Q1</accession>
<feature type="domain" description="Reverse transcriptase" evidence="1">
    <location>
        <begin position="1"/>
        <end position="150"/>
    </location>
</feature>
<dbReference type="PANTHER" id="PTHR48462:SF1">
    <property type="entry name" value="PROTEIN, PUTATIVE-RELATED"/>
    <property type="match status" value="1"/>
</dbReference>